<dbReference type="InterPro" id="IPR014381">
    <property type="entry name" value="Arch_Rpo5/euc_Rpb5"/>
</dbReference>
<dbReference type="InterPro" id="IPR035913">
    <property type="entry name" value="RPB5-like_sf"/>
</dbReference>
<dbReference type="Proteomes" id="UP000249758">
    <property type="component" value="Segment"/>
</dbReference>
<name>A0A2U7UET8_9VIRU</name>
<gene>
    <name evidence="3" type="ORF">pmac_cds_269</name>
</gene>
<dbReference type="GO" id="GO:0042797">
    <property type="term" value="P:tRNA transcription by RNA polymerase III"/>
    <property type="evidence" value="ECO:0007669"/>
    <property type="project" value="TreeGrafter"/>
</dbReference>
<dbReference type="GO" id="GO:0006366">
    <property type="term" value="P:transcription by RNA polymerase II"/>
    <property type="evidence" value="ECO:0007669"/>
    <property type="project" value="TreeGrafter"/>
</dbReference>
<dbReference type="GO" id="GO:0003677">
    <property type="term" value="F:DNA binding"/>
    <property type="evidence" value="ECO:0007669"/>
    <property type="project" value="InterPro"/>
</dbReference>
<reference evidence="3" key="1">
    <citation type="journal article" date="2018" name="Nat. Commun.">
        <title>Diversity and evolution of the emerging Pandoraviridae family.</title>
        <authorList>
            <person name="Legendre M."/>
            <person name="Fabre E."/>
            <person name="Poirot O."/>
            <person name="Jeudy S."/>
            <person name="Lartigue A."/>
            <person name="Alempic J.M."/>
            <person name="Beucher L."/>
            <person name="Philippe N."/>
            <person name="Bertaux L."/>
            <person name="Christo-Foroux E."/>
            <person name="Labadie K."/>
            <person name="Coute Y."/>
            <person name="Abergel C."/>
            <person name="Claverie J.M."/>
        </authorList>
    </citation>
    <scope>NUCLEOTIDE SEQUENCE [LARGE SCALE GENOMIC DNA]</scope>
    <source>
        <strain evidence="3">Macleodensis</strain>
    </source>
</reference>
<dbReference type="Pfam" id="PF01191">
    <property type="entry name" value="RNA_pol_Rpb5_C"/>
    <property type="match status" value="1"/>
</dbReference>
<feature type="region of interest" description="Disordered" evidence="1">
    <location>
        <begin position="1"/>
        <end position="45"/>
    </location>
</feature>
<dbReference type="KEGG" id="vg:36841412"/>
<dbReference type="PANTHER" id="PTHR10535">
    <property type="entry name" value="DNA-DIRECTED RNA POLYMERASES I, II, AND III SUBUNIT RPABC1"/>
    <property type="match status" value="1"/>
</dbReference>
<dbReference type="GO" id="GO:0006362">
    <property type="term" value="P:transcription elongation by RNA polymerase I"/>
    <property type="evidence" value="ECO:0007669"/>
    <property type="project" value="TreeGrafter"/>
</dbReference>
<dbReference type="RefSeq" id="YP_009480953.1">
    <property type="nucleotide sequence ID" value="NC_037665.1"/>
</dbReference>
<accession>A0A2U7UET8</accession>
<dbReference type="GeneID" id="36841412"/>
<evidence type="ECO:0000256" key="1">
    <source>
        <dbReference type="SAM" id="MobiDB-lite"/>
    </source>
</evidence>
<protein>
    <submittedName>
        <fullName evidence="3">RNA polymerase rbp5</fullName>
    </submittedName>
</protein>
<dbReference type="Gene3D" id="3.90.940.20">
    <property type="entry name" value="RPB5-like RNA polymerase subunit"/>
    <property type="match status" value="1"/>
</dbReference>
<proteinExistence type="predicted"/>
<dbReference type="PANTHER" id="PTHR10535:SF2">
    <property type="entry name" value="DNA-DIRECTED RNA POLYMERASE V SUBUNIT 5A"/>
    <property type="match status" value="1"/>
</dbReference>
<organism evidence="3">
    <name type="scientific">Pandoravirus macleodensis</name>
    <dbReference type="NCBI Taxonomy" id="2107707"/>
    <lineage>
        <taxon>Viruses</taxon>
        <taxon>Pandoravirus</taxon>
    </lineage>
</organism>
<feature type="domain" description="RNA polymerase subunit H/Rpb5 C-terminal" evidence="2">
    <location>
        <begin position="194"/>
        <end position="263"/>
    </location>
</feature>
<feature type="compositionally biased region" description="Low complexity" evidence="1">
    <location>
        <begin position="10"/>
        <end position="36"/>
    </location>
</feature>
<dbReference type="SUPFAM" id="SSF55287">
    <property type="entry name" value="RPB5-like RNA polymerase subunit"/>
    <property type="match status" value="1"/>
</dbReference>
<dbReference type="InterPro" id="IPR000783">
    <property type="entry name" value="RNA_pol_subH/Rpb5_C"/>
</dbReference>
<evidence type="ECO:0000259" key="2">
    <source>
        <dbReference type="Pfam" id="PF01191"/>
    </source>
</evidence>
<evidence type="ECO:0000313" key="3">
    <source>
        <dbReference type="EMBL" id="AVK76957.1"/>
    </source>
</evidence>
<dbReference type="EMBL" id="MG011691">
    <property type="protein sequence ID" value="AVK76957.1"/>
    <property type="molecule type" value="Genomic_DNA"/>
</dbReference>
<dbReference type="GO" id="GO:0003899">
    <property type="term" value="F:DNA-directed RNA polymerase activity"/>
    <property type="evidence" value="ECO:0007669"/>
    <property type="project" value="InterPro"/>
</dbReference>
<sequence length="269" mass="29479">MSTPTHTNKAQTTGDTTAVATTATAPKARASRSSSRPVPDDPHAPEMIARAWPHVREMLDRRGYAVGTAMEPSISESKARKTPLFRLVPPQTQESIDAALATAHAAGLRRARVNRPRGSILVVFTGVPKVNVGTIREVITRMARSVSGETPWRALVLSCHGNTTQVPGEIEKSIAPHQHVELATYDQHFFCPADHRLVPPHDVLSPQQKAALLARLGLVDDTLLPRQLRTDAISRYYGLDPGDIVYYRRPLGTLETTHSYRVVVDTPPT</sequence>